<evidence type="ECO:0000256" key="2">
    <source>
        <dbReference type="SAM" id="Phobius"/>
    </source>
</evidence>
<keyword evidence="2" id="KW-0472">Membrane</keyword>
<feature type="transmembrane region" description="Helical" evidence="2">
    <location>
        <begin position="31"/>
        <end position="51"/>
    </location>
</feature>
<protein>
    <submittedName>
        <fullName evidence="3">Uncharacterized protein</fullName>
    </submittedName>
</protein>
<sequence>MFNFLNSLSGNSPEPFPSSTSFDETKVNPGAIGGLVFLGLTIAVVFLLFSFNRHIKKVNFEQEEPKS</sequence>
<feature type="region of interest" description="Disordered" evidence="1">
    <location>
        <begin position="1"/>
        <end position="23"/>
    </location>
</feature>
<keyword evidence="2" id="KW-1133">Transmembrane helix</keyword>
<comment type="caution">
    <text evidence="3">The sequence shown here is derived from an EMBL/GenBank/DDBJ whole genome shotgun (WGS) entry which is preliminary data.</text>
</comment>
<proteinExistence type="predicted"/>
<accession>A0A094PU87</accession>
<evidence type="ECO:0000313" key="3">
    <source>
        <dbReference type="EMBL" id="KGA15330.1"/>
    </source>
</evidence>
<organism evidence="3">
    <name type="scientific">freshwater metagenome</name>
    <dbReference type="NCBI Taxonomy" id="449393"/>
    <lineage>
        <taxon>unclassified sequences</taxon>
        <taxon>metagenomes</taxon>
        <taxon>ecological metagenomes</taxon>
    </lineage>
</organism>
<gene>
    <name evidence="3" type="ORF">GM51_15115</name>
</gene>
<reference evidence="3" key="1">
    <citation type="submission" date="2014-06" db="EMBL/GenBank/DDBJ databases">
        <title>Key roles for freshwater Actinobacteria revealed by deep metagenomic sequencing.</title>
        <authorList>
            <person name="Ghai R."/>
            <person name="Mizuno C.M."/>
            <person name="Picazo A."/>
            <person name="Camacho A."/>
            <person name="Rodriguez-Valera F."/>
        </authorList>
    </citation>
    <scope>NUCLEOTIDE SEQUENCE</scope>
</reference>
<keyword evidence="2" id="KW-0812">Transmembrane</keyword>
<evidence type="ECO:0000256" key="1">
    <source>
        <dbReference type="SAM" id="MobiDB-lite"/>
    </source>
</evidence>
<name>A0A094PU87_9ZZZZ</name>
<feature type="compositionally biased region" description="Polar residues" evidence="1">
    <location>
        <begin position="1"/>
        <end position="22"/>
    </location>
</feature>
<dbReference type="AlphaFoldDB" id="A0A094PU87"/>
<dbReference type="EMBL" id="JNSL01000117">
    <property type="protein sequence ID" value="KGA15330.1"/>
    <property type="molecule type" value="Genomic_DNA"/>
</dbReference>